<evidence type="ECO:0000256" key="2">
    <source>
        <dbReference type="ARBA" id="ARBA00022737"/>
    </source>
</evidence>
<dbReference type="Proteomes" id="UP000695022">
    <property type="component" value="Unplaced"/>
</dbReference>
<sequence length="401" mass="45547">MDAQPLGRSGHMSTFLGKYLIVLGGFSEVTHDDGPLENVYVSTNELWIYDTEFEIWRMLPIDGRTPHFPPGLSGACAVLVDHYLYIYGGHSLEGHYGELHRLDLSSLSWERVPCKGKRPAPRDKFVGWSHEGKLHFFGGFGVPFDEDPEVEVLHDNGSFLLNPGTMFSYQERGWNNQIIIFDPETLVWSNPQYKGEPPSPRAAHAATKIGDKVWMFGGRHGLVRTAELHCLDLKKKTWSGSICAPGLWPCGRTWHSFTAISQRQIFLYGGYTQYRKPLSDGWILDTELLQWTQLDVPGNKPRLWHTACLNNYGEVMVFGGCQKDILDHDDNSDHSKEILTFCFTPPSLVRICIKLAIDHKDILETEWGELPKSLRGLLYSRSVRHRVGEQTEQLQLITHGT</sequence>
<evidence type="ECO:0000313" key="4">
    <source>
        <dbReference type="RefSeq" id="XP_014666100.1"/>
    </source>
</evidence>
<reference evidence="4" key="1">
    <citation type="submission" date="2025-08" db="UniProtKB">
        <authorList>
            <consortium name="RefSeq"/>
        </authorList>
    </citation>
    <scope>IDENTIFICATION</scope>
</reference>
<dbReference type="SUPFAM" id="SSF117281">
    <property type="entry name" value="Kelch motif"/>
    <property type="match status" value="2"/>
</dbReference>
<gene>
    <name evidence="4" type="primary">LOC106808053</name>
</gene>
<accession>A0ABM1E1M9</accession>
<dbReference type="Pfam" id="PF24681">
    <property type="entry name" value="Kelch_KLHDC2_KLHL20_DRC7"/>
    <property type="match status" value="2"/>
</dbReference>
<keyword evidence="2" id="KW-0677">Repeat</keyword>
<keyword evidence="3" id="KW-1185">Reference proteome</keyword>
<proteinExistence type="predicted"/>
<dbReference type="Gene3D" id="2.120.10.80">
    <property type="entry name" value="Kelch-type beta propeller"/>
    <property type="match status" value="2"/>
</dbReference>
<name>A0ABM1E1M9_PRICU</name>
<dbReference type="PANTHER" id="PTHR46228">
    <property type="entry name" value="KELCH DOMAIN-CONTAINING PROTEIN"/>
    <property type="match status" value="1"/>
</dbReference>
<evidence type="ECO:0000313" key="3">
    <source>
        <dbReference type="Proteomes" id="UP000695022"/>
    </source>
</evidence>
<dbReference type="PANTHER" id="PTHR46228:SF2">
    <property type="entry name" value="KELCH REPEAT PROTEIN (AFU_ORTHOLOGUE AFUA_4G14350)"/>
    <property type="match status" value="1"/>
</dbReference>
<organism evidence="3 4">
    <name type="scientific">Priapulus caudatus</name>
    <name type="common">Priapulid worm</name>
    <dbReference type="NCBI Taxonomy" id="37621"/>
    <lineage>
        <taxon>Eukaryota</taxon>
        <taxon>Metazoa</taxon>
        <taxon>Ecdysozoa</taxon>
        <taxon>Scalidophora</taxon>
        <taxon>Priapulida</taxon>
        <taxon>Priapulimorpha</taxon>
        <taxon>Priapulimorphida</taxon>
        <taxon>Priapulidae</taxon>
        <taxon>Priapulus</taxon>
    </lineage>
</organism>
<protein>
    <submittedName>
        <fullName evidence="4">Kelch domain-containing protein 2-like</fullName>
    </submittedName>
</protein>
<keyword evidence="1" id="KW-0880">Kelch repeat</keyword>
<dbReference type="RefSeq" id="XP_014666100.1">
    <property type="nucleotide sequence ID" value="XM_014810614.1"/>
</dbReference>
<evidence type="ECO:0000256" key="1">
    <source>
        <dbReference type="ARBA" id="ARBA00022441"/>
    </source>
</evidence>
<dbReference type="InterPro" id="IPR015915">
    <property type="entry name" value="Kelch-typ_b-propeller"/>
</dbReference>
<dbReference type="GeneID" id="106808053"/>